<feature type="region of interest" description="Disordered" evidence="1">
    <location>
        <begin position="101"/>
        <end position="126"/>
    </location>
</feature>
<feature type="domain" description="Sulfotransferase" evidence="2">
    <location>
        <begin position="136"/>
        <end position="423"/>
    </location>
</feature>
<accession>A0AAE1B631</accession>
<evidence type="ECO:0000256" key="1">
    <source>
        <dbReference type="SAM" id="MobiDB-lite"/>
    </source>
</evidence>
<evidence type="ECO:0000259" key="2">
    <source>
        <dbReference type="Pfam" id="PF00685"/>
    </source>
</evidence>
<evidence type="ECO:0000313" key="4">
    <source>
        <dbReference type="Proteomes" id="UP001283361"/>
    </source>
</evidence>
<dbReference type="Proteomes" id="UP001283361">
    <property type="component" value="Unassembled WGS sequence"/>
</dbReference>
<dbReference type="GO" id="GO:0001517">
    <property type="term" value="F:N-acetylglucosamine 6-O-sulfotransferase activity"/>
    <property type="evidence" value="ECO:0007669"/>
    <property type="project" value="TreeGrafter"/>
</dbReference>
<dbReference type="InterPro" id="IPR027417">
    <property type="entry name" value="P-loop_NTPase"/>
</dbReference>
<dbReference type="EMBL" id="JAWDGP010000586">
    <property type="protein sequence ID" value="KAK3799317.1"/>
    <property type="molecule type" value="Genomic_DNA"/>
</dbReference>
<proteinExistence type="predicted"/>
<dbReference type="Gene3D" id="3.40.50.300">
    <property type="entry name" value="P-loop containing nucleotide triphosphate hydrolases"/>
    <property type="match status" value="1"/>
</dbReference>
<gene>
    <name evidence="3" type="ORF">RRG08_048824</name>
</gene>
<comment type="caution">
    <text evidence="3">The sequence shown here is derived from an EMBL/GenBank/DDBJ whole genome shotgun (WGS) entry which is preliminary data.</text>
</comment>
<evidence type="ECO:0000313" key="3">
    <source>
        <dbReference type="EMBL" id="KAK3799317.1"/>
    </source>
</evidence>
<dbReference type="GO" id="GO:0006044">
    <property type="term" value="P:N-acetylglucosamine metabolic process"/>
    <property type="evidence" value="ECO:0007669"/>
    <property type="project" value="TreeGrafter"/>
</dbReference>
<reference evidence="3" key="1">
    <citation type="journal article" date="2023" name="G3 (Bethesda)">
        <title>A reference genome for the long-term kleptoplast-retaining sea slug Elysia crispata morphotype clarki.</title>
        <authorList>
            <person name="Eastman K.E."/>
            <person name="Pendleton A.L."/>
            <person name="Shaikh M.A."/>
            <person name="Suttiyut T."/>
            <person name="Ogas R."/>
            <person name="Tomko P."/>
            <person name="Gavelis G."/>
            <person name="Widhalm J.R."/>
            <person name="Wisecaver J.H."/>
        </authorList>
    </citation>
    <scope>NUCLEOTIDE SEQUENCE</scope>
    <source>
        <strain evidence="3">ECLA1</strain>
    </source>
</reference>
<dbReference type="PANTHER" id="PTHR10704:SF44">
    <property type="entry name" value="LD35051P-RELATED"/>
    <property type="match status" value="1"/>
</dbReference>
<dbReference type="PANTHER" id="PTHR10704">
    <property type="entry name" value="CARBOHYDRATE SULFOTRANSFERASE"/>
    <property type="match status" value="1"/>
</dbReference>
<dbReference type="GO" id="GO:0006790">
    <property type="term" value="P:sulfur compound metabolic process"/>
    <property type="evidence" value="ECO:0007669"/>
    <property type="project" value="TreeGrafter"/>
</dbReference>
<dbReference type="AlphaFoldDB" id="A0AAE1B631"/>
<protein>
    <recommendedName>
        <fullName evidence="2">Sulfotransferase domain-containing protein</fullName>
    </recommendedName>
</protein>
<organism evidence="3 4">
    <name type="scientific">Elysia crispata</name>
    <name type="common">lettuce slug</name>
    <dbReference type="NCBI Taxonomy" id="231223"/>
    <lineage>
        <taxon>Eukaryota</taxon>
        <taxon>Metazoa</taxon>
        <taxon>Spiralia</taxon>
        <taxon>Lophotrochozoa</taxon>
        <taxon>Mollusca</taxon>
        <taxon>Gastropoda</taxon>
        <taxon>Heterobranchia</taxon>
        <taxon>Euthyneura</taxon>
        <taxon>Panpulmonata</taxon>
        <taxon>Sacoglossa</taxon>
        <taxon>Placobranchoidea</taxon>
        <taxon>Plakobranchidae</taxon>
        <taxon>Elysia</taxon>
    </lineage>
</organism>
<dbReference type="InterPro" id="IPR051135">
    <property type="entry name" value="Gal/GlcNAc/GalNAc_ST"/>
</dbReference>
<keyword evidence="4" id="KW-1185">Reference proteome</keyword>
<dbReference type="Pfam" id="PF00685">
    <property type="entry name" value="Sulfotransfer_1"/>
    <property type="match status" value="1"/>
</dbReference>
<dbReference type="SUPFAM" id="SSF52540">
    <property type="entry name" value="P-loop containing nucleoside triphosphate hydrolases"/>
    <property type="match status" value="1"/>
</dbReference>
<name>A0AAE1B631_9GAST</name>
<dbReference type="InterPro" id="IPR000863">
    <property type="entry name" value="Sulfotransferase_dom"/>
</dbReference>
<sequence>MSPYVHVCFVSNPYSLKIYRHVLKRGLSRRVSPPNSARRGPSTSLLRLEACWSMGRAARRWLVALFTTSMVTILFWASSGERNSWESAQFRVIRNNDVNIGRQSNANKSNETSTKQSAEAQSAEPRAGQFGAARARVLLMSYMRSGSTFTGDIFQSSSAVFYLYEPLIYVNDDDNMVPSERPSKFRLIPKAMGIREPPEIHNYTLDTLNCKLTDHNLRFLYALTYSKSTAEFDECQKKLGVKPSTFGKCGEQLRTRCEQSKAVVSKILRLKMWEVEKLLFEDPELKVIHLVRDPRGVYVSRRAVRYYFADAPFCARLNADASMSSELQVKYPGRILTTRYEDLARNPSEIAKLLFQFGGILWTEEVDARLINMTSNSDVHTKENVFNTSRKNSSLTASSWRQKIQFERASRLQSLCRPSMELYGYVPFNTAQDLRDMNIASFQRDYSDKFFKAQILR</sequence>
<feature type="compositionally biased region" description="Polar residues" evidence="1">
    <location>
        <begin position="101"/>
        <end position="120"/>
    </location>
</feature>